<accession>A0ABP5IEN6</accession>
<keyword evidence="2" id="KW-1185">Reference proteome</keyword>
<organism evidence="1 2">
    <name type="scientific">Nocardioides furvisabuli</name>
    <dbReference type="NCBI Taxonomy" id="375542"/>
    <lineage>
        <taxon>Bacteria</taxon>
        <taxon>Bacillati</taxon>
        <taxon>Actinomycetota</taxon>
        <taxon>Actinomycetes</taxon>
        <taxon>Propionibacteriales</taxon>
        <taxon>Nocardioidaceae</taxon>
        <taxon>Nocardioides</taxon>
    </lineage>
</organism>
<gene>
    <name evidence="1" type="ORF">GCM10009726_06340</name>
</gene>
<dbReference type="EMBL" id="BAAAMQ010000005">
    <property type="protein sequence ID" value="GAA2097689.1"/>
    <property type="molecule type" value="Genomic_DNA"/>
</dbReference>
<evidence type="ECO:0000313" key="1">
    <source>
        <dbReference type="EMBL" id="GAA2097689.1"/>
    </source>
</evidence>
<protein>
    <submittedName>
        <fullName evidence="1">Uncharacterized protein</fullName>
    </submittedName>
</protein>
<dbReference type="Proteomes" id="UP001501161">
    <property type="component" value="Unassembled WGS sequence"/>
</dbReference>
<comment type="caution">
    <text evidence="1">The sequence shown here is derived from an EMBL/GenBank/DDBJ whole genome shotgun (WGS) entry which is preliminary data.</text>
</comment>
<evidence type="ECO:0000313" key="2">
    <source>
        <dbReference type="Proteomes" id="UP001501161"/>
    </source>
</evidence>
<reference evidence="2" key="1">
    <citation type="journal article" date="2019" name="Int. J. Syst. Evol. Microbiol.">
        <title>The Global Catalogue of Microorganisms (GCM) 10K type strain sequencing project: providing services to taxonomists for standard genome sequencing and annotation.</title>
        <authorList>
            <consortium name="The Broad Institute Genomics Platform"/>
            <consortium name="The Broad Institute Genome Sequencing Center for Infectious Disease"/>
            <person name="Wu L."/>
            <person name="Ma J."/>
        </authorList>
    </citation>
    <scope>NUCLEOTIDE SEQUENCE [LARGE SCALE GENOMIC DNA]</scope>
    <source>
        <strain evidence="2">JCM 13813</strain>
    </source>
</reference>
<proteinExistence type="predicted"/>
<sequence>MIARAPGAPSYGSPEWCALPESSPAKVAAVVIAAESWARDGDELEERLRHEVLALSRANKQAEDGEYVAQMNTSPIRRPAPAELEAEFWEWIRGDVA</sequence>
<name>A0ABP5IEN6_9ACTN</name>